<reference evidence="1 2" key="1">
    <citation type="submission" date="2013-11" db="EMBL/GenBank/DDBJ databases">
        <title>Opisthorchis viverrini - life in the bile duct.</title>
        <authorList>
            <person name="Young N.D."/>
            <person name="Nagarajan N."/>
            <person name="Lin S.J."/>
            <person name="Korhonen P.K."/>
            <person name="Jex A.R."/>
            <person name="Hall R.S."/>
            <person name="Safavi-Hemami H."/>
            <person name="Kaewkong W."/>
            <person name="Bertrand D."/>
            <person name="Gao S."/>
            <person name="Seet Q."/>
            <person name="Wongkham S."/>
            <person name="Teh B.T."/>
            <person name="Wongkham C."/>
            <person name="Intapan P.M."/>
            <person name="Maleewong W."/>
            <person name="Yang X."/>
            <person name="Hu M."/>
            <person name="Wang Z."/>
            <person name="Hofmann A."/>
            <person name="Sternberg P.W."/>
            <person name="Tan P."/>
            <person name="Wang J."/>
            <person name="Gasser R.B."/>
        </authorList>
    </citation>
    <scope>NUCLEOTIDE SEQUENCE [LARGE SCALE GENOMIC DNA]</scope>
</reference>
<gene>
    <name evidence="1" type="ORF">T265_01030</name>
</gene>
<dbReference type="Proteomes" id="UP000054324">
    <property type="component" value="Unassembled WGS sequence"/>
</dbReference>
<evidence type="ECO:0000313" key="1">
    <source>
        <dbReference type="EMBL" id="KER32937.1"/>
    </source>
</evidence>
<dbReference type="GeneID" id="20315218"/>
<dbReference type="EMBL" id="KL596629">
    <property type="protein sequence ID" value="KER32937.1"/>
    <property type="molecule type" value="Genomic_DNA"/>
</dbReference>
<dbReference type="KEGG" id="ovi:T265_01030"/>
<dbReference type="AlphaFoldDB" id="A0A075A3S6"/>
<proteinExistence type="predicted"/>
<dbReference type="RefSeq" id="XP_009163237.1">
    <property type="nucleotide sequence ID" value="XM_009164973.1"/>
</dbReference>
<sequence length="105" mass="12159">MHTCLDNQGRVILMMDWFRLTLDLQYYYLGSTVGLRLSQLNHGCSPFPAGLFELNSHNCHTTQRKPWGCDTARLLKPRQRKLRCRNQVRTTALSISKFGLQPLSH</sequence>
<name>A0A075A3S6_OPIVI</name>
<protein>
    <submittedName>
        <fullName evidence="1">Uncharacterized protein</fullName>
    </submittedName>
</protein>
<dbReference type="CTD" id="20315218"/>
<evidence type="ECO:0000313" key="2">
    <source>
        <dbReference type="Proteomes" id="UP000054324"/>
    </source>
</evidence>
<keyword evidence="2" id="KW-1185">Reference proteome</keyword>
<organism evidence="1 2">
    <name type="scientific">Opisthorchis viverrini</name>
    <name type="common">Southeast Asian liver fluke</name>
    <dbReference type="NCBI Taxonomy" id="6198"/>
    <lineage>
        <taxon>Eukaryota</taxon>
        <taxon>Metazoa</taxon>
        <taxon>Spiralia</taxon>
        <taxon>Lophotrochozoa</taxon>
        <taxon>Platyhelminthes</taxon>
        <taxon>Trematoda</taxon>
        <taxon>Digenea</taxon>
        <taxon>Opisthorchiida</taxon>
        <taxon>Opisthorchiata</taxon>
        <taxon>Opisthorchiidae</taxon>
        <taxon>Opisthorchis</taxon>
    </lineage>
</organism>
<accession>A0A075A3S6</accession>